<name>A0A8H6WCZ6_9AGAR</name>
<accession>A0A8H6WCZ6</accession>
<evidence type="ECO:0008006" key="4">
    <source>
        <dbReference type="Google" id="ProtNLM"/>
    </source>
</evidence>
<sequence>MRSLLRLTAWTSILTAKVMGQIVVAHFMAQNSYSYSQSDWANDINSAKATGIDGFALLLVHGSITVAEASNFKLFFSFDLSPQYNWQADDIVHRIATYANSPAMLRWNNHVLVSTFSGKSRGNDFFQGIKTSLAKQGIIIALAPALIEYRSPSLANQLLSDFPSIDGFFNWWSWPDDVNSLLTTDTDIAYKNAAHARGGPYIMSVSPWQFKNTDAGNAWVELSDTLWSYRWHQAINDVKPDIVEIVTWNDYGGVSRVVLPVNLTPVFAAESHYIGDINPNVDLGTAAPNYVNGFPHAAWRIVAQYFIGWYKTGSAPKVTNDVVVFWYRSHPKSVSCSGGWAPRMANFPADAVFGLALLSSPATITLDIGSNHAQWNASAGDSIGSVAFPVQDAQIPYIQIVRNGQTVKSGYGSVFVTNNCNWYNFNPFVGVVA</sequence>
<reference evidence="2" key="1">
    <citation type="submission" date="2020-05" db="EMBL/GenBank/DDBJ databases">
        <title>Mycena genomes resolve the evolution of fungal bioluminescence.</title>
        <authorList>
            <person name="Tsai I.J."/>
        </authorList>
    </citation>
    <scope>NUCLEOTIDE SEQUENCE</scope>
    <source>
        <strain evidence="2">171206Taipei</strain>
    </source>
</reference>
<keyword evidence="1" id="KW-0732">Signal</keyword>
<evidence type="ECO:0000313" key="2">
    <source>
        <dbReference type="EMBL" id="KAF7311956.1"/>
    </source>
</evidence>
<evidence type="ECO:0000256" key="1">
    <source>
        <dbReference type="SAM" id="SignalP"/>
    </source>
</evidence>
<dbReference type="CDD" id="cd11577">
    <property type="entry name" value="GH71"/>
    <property type="match status" value="1"/>
</dbReference>
<protein>
    <recommendedName>
        <fullName evidence="4">Glycoside hydrolase family 71 protein</fullName>
    </recommendedName>
</protein>
<dbReference type="RefSeq" id="XP_037224064.1">
    <property type="nucleotide sequence ID" value="XM_037358969.1"/>
</dbReference>
<dbReference type="GeneID" id="59341485"/>
<dbReference type="AlphaFoldDB" id="A0A8H6WCZ6"/>
<dbReference type="OrthoDB" id="3257981at2759"/>
<gene>
    <name evidence="2" type="ORF">MIND_00207200</name>
</gene>
<dbReference type="GO" id="GO:0051118">
    <property type="term" value="F:glucan endo-1,3-alpha-glucosidase activity"/>
    <property type="evidence" value="ECO:0007669"/>
    <property type="project" value="InterPro"/>
</dbReference>
<evidence type="ECO:0000313" key="3">
    <source>
        <dbReference type="Proteomes" id="UP000636479"/>
    </source>
</evidence>
<keyword evidence="3" id="KW-1185">Reference proteome</keyword>
<feature type="signal peptide" evidence="1">
    <location>
        <begin position="1"/>
        <end position="20"/>
    </location>
</feature>
<proteinExistence type="predicted"/>
<dbReference type="Proteomes" id="UP000636479">
    <property type="component" value="Unassembled WGS sequence"/>
</dbReference>
<dbReference type="InterPro" id="IPR005197">
    <property type="entry name" value="Glyco_hydro_71"/>
</dbReference>
<comment type="caution">
    <text evidence="2">The sequence shown here is derived from an EMBL/GenBank/DDBJ whole genome shotgun (WGS) entry which is preliminary data.</text>
</comment>
<dbReference type="Pfam" id="PF03659">
    <property type="entry name" value="Glyco_hydro_71"/>
    <property type="match status" value="1"/>
</dbReference>
<feature type="chain" id="PRO_5034153106" description="Glycoside hydrolase family 71 protein" evidence="1">
    <location>
        <begin position="21"/>
        <end position="433"/>
    </location>
</feature>
<dbReference type="Gene3D" id="3.20.20.80">
    <property type="entry name" value="Glycosidases"/>
    <property type="match status" value="1"/>
</dbReference>
<dbReference type="EMBL" id="JACAZF010000002">
    <property type="protein sequence ID" value="KAF7311956.1"/>
    <property type="molecule type" value="Genomic_DNA"/>
</dbReference>
<organism evidence="2 3">
    <name type="scientific">Mycena indigotica</name>
    <dbReference type="NCBI Taxonomy" id="2126181"/>
    <lineage>
        <taxon>Eukaryota</taxon>
        <taxon>Fungi</taxon>
        <taxon>Dikarya</taxon>
        <taxon>Basidiomycota</taxon>
        <taxon>Agaricomycotina</taxon>
        <taxon>Agaricomycetes</taxon>
        <taxon>Agaricomycetidae</taxon>
        <taxon>Agaricales</taxon>
        <taxon>Marasmiineae</taxon>
        <taxon>Mycenaceae</taxon>
        <taxon>Mycena</taxon>
    </lineage>
</organism>